<accession>A0A3N2D1R3</accession>
<dbReference type="InterPro" id="IPR029063">
    <property type="entry name" value="SAM-dependent_MTases_sf"/>
</dbReference>
<dbReference type="SUPFAM" id="SSF53335">
    <property type="entry name" value="S-adenosyl-L-methionine-dependent methyltransferases"/>
    <property type="match status" value="1"/>
</dbReference>
<comment type="caution">
    <text evidence="1">The sequence shown here is derived from an EMBL/GenBank/DDBJ whole genome shotgun (WGS) entry which is preliminary data.</text>
</comment>
<keyword evidence="2" id="KW-1185">Reference proteome</keyword>
<dbReference type="Proteomes" id="UP000275356">
    <property type="component" value="Unassembled WGS sequence"/>
</dbReference>
<gene>
    <name evidence="1" type="ORF">EDD28_2816</name>
</gene>
<name>A0A3N2D1R3_9MICO</name>
<dbReference type="AlphaFoldDB" id="A0A3N2D1R3"/>
<evidence type="ECO:0000313" key="1">
    <source>
        <dbReference type="EMBL" id="ROR93404.1"/>
    </source>
</evidence>
<dbReference type="Gene3D" id="3.40.50.150">
    <property type="entry name" value="Vaccinia Virus protein VP39"/>
    <property type="match status" value="1"/>
</dbReference>
<evidence type="ECO:0000313" key="2">
    <source>
        <dbReference type="Proteomes" id="UP000275356"/>
    </source>
</evidence>
<sequence>MRWRSRYDLLHPGTGRPVKMHRNGWRFAPETMDRVLAEGRILFGVDENVTATYKRFLAESAMSAVKPVIAQDRASATRRLDDLLGERRFASPKDEYVLGDWMDMAAGHDPNAVVLDFFGGSSSTLHAVANLNLADAGSRRCILVTNNEVSPQRAGELTGQGLSAGDPEWEEWGVFTRVTEPRLDALTSGRRPDGTMHSGGVVPLNAVSYDLVTNITGTLDQWQALGAGQREEPLGLRPAA</sequence>
<dbReference type="EMBL" id="RKHQ01000002">
    <property type="protein sequence ID" value="ROR93404.1"/>
    <property type="molecule type" value="Genomic_DNA"/>
</dbReference>
<proteinExistence type="predicted"/>
<organism evidence="1 2">
    <name type="scientific">Salana multivorans</name>
    <dbReference type="NCBI Taxonomy" id="120377"/>
    <lineage>
        <taxon>Bacteria</taxon>
        <taxon>Bacillati</taxon>
        <taxon>Actinomycetota</taxon>
        <taxon>Actinomycetes</taxon>
        <taxon>Micrococcales</taxon>
        <taxon>Beutenbergiaceae</taxon>
        <taxon>Salana</taxon>
    </lineage>
</organism>
<reference evidence="1 2" key="1">
    <citation type="submission" date="2018-11" db="EMBL/GenBank/DDBJ databases">
        <title>Sequencing the genomes of 1000 actinobacteria strains.</title>
        <authorList>
            <person name="Klenk H.-P."/>
        </authorList>
    </citation>
    <scope>NUCLEOTIDE SEQUENCE [LARGE SCALE GENOMIC DNA]</scope>
    <source>
        <strain evidence="1 2">DSM 13521</strain>
    </source>
</reference>
<protein>
    <submittedName>
        <fullName evidence="1">Uncharacterized protein</fullName>
    </submittedName>
</protein>